<organism evidence="4 5">
    <name type="scientific">Ricinus communis</name>
    <name type="common">Castor bean</name>
    <dbReference type="NCBI Taxonomy" id="3988"/>
    <lineage>
        <taxon>Eukaryota</taxon>
        <taxon>Viridiplantae</taxon>
        <taxon>Streptophyta</taxon>
        <taxon>Embryophyta</taxon>
        <taxon>Tracheophyta</taxon>
        <taxon>Spermatophyta</taxon>
        <taxon>Magnoliopsida</taxon>
        <taxon>eudicotyledons</taxon>
        <taxon>Gunneridae</taxon>
        <taxon>Pentapetalae</taxon>
        <taxon>rosids</taxon>
        <taxon>fabids</taxon>
        <taxon>Malpighiales</taxon>
        <taxon>Euphorbiaceae</taxon>
        <taxon>Acalyphoideae</taxon>
        <taxon>Acalypheae</taxon>
        <taxon>Ricinus</taxon>
    </lineage>
</organism>
<dbReference type="STRING" id="3988.B9S0A2"/>
<evidence type="ECO:0000256" key="3">
    <source>
        <dbReference type="ARBA" id="ARBA00022679"/>
    </source>
</evidence>
<evidence type="ECO:0000313" key="5">
    <source>
        <dbReference type="Proteomes" id="UP000008311"/>
    </source>
</evidence>
<dbReference type="PANTHER" id="PTHR48047">
    <property type="entry name" value="GLYCOSYLTRANSFERASE"/>
    <property type="match status" value="1"/>
</dbReference>
<dbReference type="Pfam" id="PF00201">
    <property type="entry name" value="UDPGT"/>
    <property type="match status" value="1"/>
</dbReference>
<evidence type="ECO:0000256" key="2">
    <source>
        <dbReference type="ARBA" id="ARBA00022676"/>
    </source>
</evidence>
<gene>
    <name evidence="4" type="ORF">RCOM_1351970</name>
</gene>
<dbReference type="Gene3D" id="3.40.50.2000">
    <property type="entry name" value="Glycogen Phosphorylase B"/>
    <property type="match status" value="3"/>
</dbReference>
<dbReference type="FunFam" id="3.40.50.2000:FF:000431">
    <property type="entry name" value="UDP-glycosyltransferase 90A1"/>
    <property type="match status" value="1"/>
</dbReference>
<keyword evidence="5" id="KW-1185">Reference proteome</keyword>
<dbReference type="InParanoid" id="B9S0A2"/>
<accession>B9S0A2</accession>
<protein>
    <submittedName>
        <fullName evidence="4">UDP-glucosyltransferase, putative</fullName>
        <ecNumber evidence="4">2.4.1.115</ecNumber>
    </submittedName>
</protein>
<comment type="similarity">
    <text evidence="1">Belongs to the UDP-glycosyltransferase family.</text>
</comment>
<dbReference type="InterPro" id="IPR002213">
    <property type="entry name" value="UDP_glucos_trans"/>
</dbReference>
<dbReference type="SUPFAM" id="SSF53756">
    <property type="entry name" value="UDP-Glycosyltransferase/glycogen phosphorylase"/>
    <property type="match status" value="2"/>
</dbReference>
<dbReference type="EC" id="2.4.1.115" evidence="4"/>
<reference evidence="5" key="1">
    <citation type="journal article" date="2010" name="Nat. Biotechnol.">
        <title>Draft genome sequence of the oilseed species Ricinus communis.</title>
        <authorList>
            <person name="Chan A.P."/>
            <person name="Crabtree J."/>
            <person name="Zhao Q."/>
            <person name="Lorenzi H."/>
            <person name="Orvis J."/>
            <person name="Puiu D."/>
            <person name="Melake-Berhan A."/>
            <person name="Jones K.M."/>
            <person name="Redman J."/>
            <person name="Chen G."/>
            <person name="Cahoon E.B."/>
            <person name="Gedil M."/>
            <person name="Stanke M."/>
            <person name="Haas B.J."/>
            <person name="Wortman J.R."/>
            <person name="Fraser-Liggett C.M."/>
            <person name="Ravel J."/>
            <person name="Rabinowicz P.D."/>
        </authorList>
    </citation>
    <scope>NUCLEOTIDE SEQUENCE [LARGE SCALE GENOMIC DNA]</scope>
    <source>
        <strain evidence="5">cv. Hale</strain>
    </source>
</reference>
<evidence type="ECO:0000313" key="4">
    <source>
        <dbReference type="EMBL" id="EEF42835.1"/>
    </source>
</evidence>
<dbReference type="eggNOG" id="KOG1192">
    <property type="taxonomic scope" value="Eukaryota"/>
</dbReference>
<name>B9S0A2_RICCO</name>
<proteinExistence type="inferred from homology"/>
<keyword evidence="3 4" id="KW-0808">Transferase</keyword>
<dbReference type="Proteomes" id="UP000008311">
    <property type="component" value="Unassembled WGS sequence"/>
</dbReference>
<sequence length="226" mass="25739">MANQTHQLHFLLAPLMSQSHLIPFTDMAKLLAQRGLIVTIIMTPINADRYSKIIELAKNSNLRIQFLTLQFLGKEVGLPEDVKTWIPFLRRSHIPFLSMYRWKRTTGGFLTHCGWNSTLEGVSAGLAMITWPMFAEQFHNAKMINEVLKTGVKINGVEEENHLLVKNEDVKIAIEQLMGDGEEGKDRRRRAKELGKMAKNTVEEGGSSYSNITHLIQYVREHVTPN</sequence>
<dbReference type="AlphaFoldDB" id="B9S0A2"/>
<dbReference type="PANTHER" id="PTHR48047:SF182">
    <property type="entry name" value="GLYCOSYLTRANSFERASE"/>
    <property type="match status" value="1"/>
</dbReference>
<keyword evidence="2 4" id="KW-0328">Glycosyltransferase</keyword>
<dbReference type="GO" id="GO:0047213">
    <property type="term" value="F:anthocyanidin 3-O-glucosyltransferase activity"/>
    <property type="evidence" value="ECO:0007669"/>
    <property type="project" value="UniProtKB-EC"/>
</dbReference>
<dbReference type="EMBL" id="EQ973837">
    <property type="protein sequence ID" value="EEF42835.1"/>
    <property type="molecule type" value="Genomic_DNA"/>
</dbReference>
<evidence type="ECO:0000256" key="1">
    <source>
        <dbReference type="ARBA" id="ARBA00009995"/>
    </source>
</evidence>